<reference evidence="7 8" key="1">
    <citation type="submission" date="2023-08" db="EMBL/GenBank/DDBJ databases">
        <title>Draft genome sequence of Thermococcus waiotapuensis WT1T, a thermophilic sulphur-dependent archaeon from order Thermococcales.</title>
        <authorList>
            <person name="Manners S.H."/>
            <person name="Carere C.R."/>
            <person name="Dhami M.K."/>
            <person name="Dobson R.C.J."/>
            <person name="Stott M.B."/>
        </authorList>
    </citation>
    <scope>NUCLEOTIDE SEQUENCE [LARGE SCALE GENOMIC DNA]</scope>
    <source>
        <strain evidence="7 8">WT1</strain>
    </source>
</reference>
<dbReference type="Pfam" id="PF02219">
    <property type="entry name" value="MTHFR"/>
    <property type="match status" value="1"/>
</dbReference>
<evidence type="ECO:0000256" key="2">
    <source>
        <dbReference type="ARBA" id="ARBA00004777"/>
    </source>
</evidence>
<sequence length="352" mass="38924">MVEIRATTCPRGLLNGPCGGALNGKCDVDGKECPWFSIVERFNVDPSTLFEEHPLLLEMEDLVERDSAPRASAFWRNIERGKAFSVEFPVAAVKGTEDSLEILEMVEADMIAIPDNPLGYPHYDPVAVACYLKSLGLKTGVMPHITAKDRNLSALTSELRTAQVFGCEFVLVTTGDWPGFAIPSRPVFDLDSANLVRLARLVFAGVMPTKEVVEVTSRPRVATTMNPHYGPKVEAKRLARKLIAGGEVFFTQVVASTESVRNIEGTLKELERYADVDVPVVVSLLYPLREEMKPFLKGMRIPVGNESFEELLEELKAVDAVRGINLIVSSREIGEWFGLLEVAREKVKEVFG</sequence>
<accession>A0AAE4T1J0</accession>
<dbReference type="Proteomes" id="UP001245683">
    <property type="component" value="Unassembled WGS sequence"/>
</dbReference>
<dbReference type="Gene3D" id="3.20.20.220">
    <property type="match status" value="1"/>
</dbReference>
<comment type="cofactor">
    <cofactor evidence="1">
        <name>FAD</name>
        <dbReference type="ChEBI" id="CHEBI:57692"/>
    </cofactor>
</comment>
<feature type="domain" description="Methylene-tetrahydrofolate reductase C-terminal-like" evidence="6">
    <location>
        <begin position="7"/>
        <end position="43"/>
    </location>
</feature>
<comment type="pathway">
    <text evidence="2">One-carbon metabolism; tetrahydrofolate interconversion.</text>
</comment>
<proteinExistence type="predicted"/>
<keyword evidence="3" id="KW-0285">Flavoprotein</keyword>
<dbReference type="SUPFAM" id="SSF51730">
    <property type="entry name" value="FAD-linked oxidoreductase"/>
    <property type="match status" value="1"/>
</dbReference>
<gene>
    <name evidence="7" type="ORF">RBI02_01570</name>
</gene>
<dbReference type="Pfam" id="PF12225">
    <property type="entry name" value="DUF5981"/>
    <property type="match status" value="1"/>
</dbReference>
<dbReference type="EMBL" id="JAVDZE010000001">
    <property type="protein sequence ID" value="MDV3103237.1"/>
    <property type="molecule type" value="Genomic_DNA"/>
</dbReference>
<dbReference type="RefSeq" id="WP_315339731.1">
    <property type="nucleotide sequence ID" value="NZ_JAVDZE010000001.1"/>
</dbReference>
<keyword evidence="4" id="KW-0274">FAD</keyword>
<keyword evidence="5" id="KW-0560">Oxidoreductase</keyword>
<protein>
    <submittedName>
        <fullName evidence="7">Methylenetetrahydrofolate reductase C-terminal domain-containing protein</fullName>
    </submittedName>
</protein>
<evidence type="ECO:0000256" key="3">
    <source>
        <dbReference type="ARBA" id="ARBA00022630"/>
    </source>
</evidence>
<dbReference type="GO" id="GO:0006555">
    <property type="term" value="P:methionine metabolic process"/>
    <property type="evidence" value="ECO:0007669"/>
    <property type="project" value="InterPro"/>
</dbReference>
<dbReference type="InterPro" id="IPR022026">
    <property type="entry name" value="DUF5981"/>
</dbReference>
<evidence type="ECO:0000256" key="5">
    <source>
        <dbReference type="ARBA" id="ARBA00023002"/>
    </source>
</evidence>
<dbReference type="InterPro" id="IPR029041">
    <property type="entry name" value="FAD-linked_oxidoreductase-like"/>
</dbReference>
<organism evidence="7 8">
    <name type="scientific">Thermococcus waiotapuensis</name>
    <dbReference type="NCBI Taxonomy" id="90909"/>
    <lineage>
        <taxon>Archaea</taxon>
        <taxon>Methanobacteriati</taxon>
        <taxon>Methanobacteriota</taxon>
        <taxon>Thermococci</taxon>
        <taxon>Thermococcales</taxon>
        <taxon>Thermococcaceae</taxon>
        <taxon>Thermococcus</taxon>
    </lineage>
</organism>
<comment type="caution">
    <text evidence="7">The sequence shown here is derived from an EMBL/GenBank/DDBJ whole genome shotgun (WGS) entry which is preliminary data.</text>
</comment>
<evidence type="ECO:0000313" key="7">
    <source>
        <dbReference type="EMBL" id="MDV3103237.1"/>
    </source>
</evidence>
<evidence type="ECO:0000313" key="8">
    <source>
        <dbReference type="Proteomes" id="UP001245683"/>
    </source>
</evidence>
<evidence type="ECO:0000259" key="6">
    <source>
        <dbReference type="Pfam" id="PF12225"/>
    </source>
</evidence>
<evidence type="ECO:0000256" key="1">
    <source>
        <dbReference type="ARBA" id="ARBA00001974"/>
    </source>
</evidence>
<dbReference type="GO" id="GO:0004489">
    <property type="term" value="F:methylenetetrahydrofolate reductase [NAD(P)H] activity"/>
    <property type="evidence" value="ECO:0007669"/>
    <property type="project" value="InterPro"/>
</dbReference>
<dbReference type="AlphaFoldDB" id="A0AAE4T1J0"/>
<dbReference type="PANTHER" id="PTHR38755">
    <property type="entry name" value="5,10-METHYLENETETRAHYDROFOLATE REDUCTASE"/>
    <property type="match status" value="1"/>
</dbReference>
<keyword evidence="8" id="KW-1185">Reference proteome</keyword>
<dbReference type="InterPro" id="IPR003171">
    <property type="entry name" value="Mehydrof_redctse-like"/>
</dbReference>
<name>A0AAE4T1J0_9EURY</name>
<dbReference type="PANTHER" id="PTHR38755:SF1">
    <property type="entry name" value="METHYLENE-TETRAHYDROFOLATE REDUCTASE C-TERMINAL DOMAIN-CONTAINING PROTEIN"/>
    <property type="match status" value="1"/>
</dbReference>
<evidence type="ECO:0000256" key="4">
    <source>
        <dbReference type="ARBA" id="ARBA00022827"/>
    </source>
</evidence>